<dbReference type="Proteomes" id="UP000244077">
    <property type="component" value="Unassembled WGS sequence"/>
</dbReference>
<gene>
    <name evidence="1" type="ORF">C8N42_11384</name>
</gene>
<keyword evidence="2" id="KW-1185">Reference proteome</keyword>
<dbReference type="RefSeq" id="WP_107817442.1">
    <property type="nucleotide sequence ID" value="NZ_QAOH01000013.1"/>
</dbReference>
<proteinExistence type="predicted"/>
<dbReference type="OrthoDB" id="835336at2"/>
<evidence type="ECO:0008006" key="3">
    <source>
        <dbReference type="Google" id="ProtNLM"/>
    </source>
</evidence>
<accession>A0A2T5HBI7</accession>
<organism evidence="1 2">
    <name type="scientific">Celeribacter persicus</name>
    <dbReference type="NCBI Taxonomy" id="1651082"/>
    <lineage>
        <taxon>Bacteria</taxon>
        <taxon>Pseudomonadati</taxon>
        <taxon>Pseudomonadota</taxon>
        <taxon>Alphaproteobacteria</taxon>
        <taxon>Rhodobacterales</taxon>
        <taxon>Roseobacteraceae</taxon>
        <taxon>Celeribacter</taxon>
    </lineage>
</organism>
<reference evidence="1 2" key="1">
    <citation type="submission" date="2018-04" db="EMBL/GenBank/DDBJ databases">
        <title>Genomic Encyclopedia of Archaeal and Bacterial Type Strains, Phase II (KMG-II): from individual species to whole genera.</title>
        <authorList>
            <person name="Goeker M."/>
        </authorList>
    </citation>
    <scope>NUCLEOTIDE SEQUENCE [LARGE SCALE GENOMIC DNA]</scope>
    <source>
        <strain evidence="1 2">DSM 100434</strain>
    </source>
</reference>
<evidence type="ECO:0000313" key="1">
    <source>
        <dbReference type="EMBL" id="PTQ68941.1"/>
    </source>
</evidence>
<name>A0A2T5HBI7_9RHOB</name>
<protein>
    <recommendedName>
        <fullName evidence="3">Glycosyl transferase family 2</fullName>
    </recommendedName>
</protein>
<sequence length="292" mass="33906">MTRIAALTHVREDAFFTDIWIRHYSGLVGRENLHIMLDGTDWTPTVDLSGISTSIMTGFKGDQNKDDRRVMKFEDRMVEKLLETYDYVIRTDADELVMPDPGTNLTIADVARESDEFGTRYVSGLDLVQNMTCEGPLTNTQPILSQRRYGVISKWYMKPMIFSRLLPLNQGSHIARGVPPIVSENIFMFHLTAVDKALTEKRYAWRHGINDDFQKHQVHHFAKFDAIEQCENLMDMDEAFRYAREEFQDRNGRIGNRPQNFSDRTANGKIWINGEDRNVYLVEIPKRFEGFL</sequence>
<comment type="caution">
    <text evidence="1">The sequence shown here is derived from an EMBL/GenBank/DDBJ whole genome shotgun (WGS) entry which is preliminary data.</text>
</comment>
<dbReference type="EMBL" id="QAOH01000013">
    <property type="protein sequence ID" value="PTQ68941.1"/>
    <property type="molecule type" value="Genomic_DNA"/>
</dbReference>
<evidence type="ECO:0000313" key="2">
    <source>
        <dbReference type="Proteomes" id="UP000244077"/>
    </source>
</evidence>
<dbReference type="AlphaFoldDB" id="A0A2T5HBI7"/>